<keyword evidence="3" id="KW-1185">Reference proteome</keyword>
<comment type="caution">
    <text evidence="2">The sequence shown here is derived from an EMBL/GenBank/DDBJ whole genome shotgun (WGS) entry which is preliminary data.</text>
</comment>
<name>A0AAD8T6B7_LOLMU</name>
<sequence>MDPEGSTRHARSSHRPLPQDGEEGVEHLLHAASRRGRGMRAVELLIHAASRRWRGEAGVQLLLHAASRCRREGVWRR</sequence>
<organism evidence="2 3">
    <name type="scientific">Lolium multiflorum</name>
    <name type="common">Italian ryegrass</name>
    <name type="synonym">Lolium perenne subsp. multiflorum</name>
    <dbReference type="NCBI Taxonomy" id="4521"/>
    <lineage>
        <taxon>Eukaryota</taxon>
        <taxon>Viridiplantae</taxon>
        <taxon>Streptophyta</taxon>
        <taxon>Embryophyta</taxon>
        <taxon>Tracheophyta</taxon>
        <taxon>Spermatophyta</taxon>
        <taxon>Magnoliopsida</taxon>
        <taxon>Liliopsida</taxon>
        <taxon>Poales</taxon>
        <taxon>Poaceae</taxon>
        <taxon>BOP clade</taxon>
        <taxon>Pooideae</taxon>
        <taxon>Poodae</taxon>
        <taxon>Poeae</taxon>
        <taxon>Poeae Chloroplast Group 2 (Poeae type)</taxon>
        <taxon>Loliodinae</taxon>
        <taxon>Loliinae</taxon>
        <taxon>Lolium</taxon>
    </lineage>
</organism>
<dbReference type="Proteomes" id="UP001231189">
    <property type="component" value="Unassembled WGS sequence"/>
</dbReference>
<evidence type="ECO:0000256" key="1">
    <source>
        <dbReference type="SAM" id="MobiDB-lite"/>
    </source>
</evidence>
<gene>
    <name evidence="2" type="ORF">QYE76_058882</name>
</gene>
<dbReference type="EMBL" id="JAUUTY010000003">
    <property type="protein sequence ID" value="KAK1670723.1"/>
    <property type="molecule type" value="Genomic_DNA"/>
</dbReference>
<evidence type="ECO:0000313" key="3">
    <source>
        <dbReference type="Proteomes" id="UP001231189"/>
    </source>
</evidence>
<protein>
    <submittedName>
        <fullName evidence="2">Uncharacterized protein</fullName>
    </submittedName>
</protein>
<evidence type="ECO:0000313" key="2">
    <source>
        <dbReference type="EMBL" id="KAK1670723.1"/>
    </source>
</evidence>
<accession>A0AAD8T6B7</accession>
<reference evidence="2" key="1">
    <citation type="submission" date="2023-07" db="EMBL/GenBank/DDBJ databases">
        <title>A chromosome-level genome assembly of Lolium multiflorum.</title>
        <authorList>
            <person name="Chen Y."/>
            <person name="Copetti D."/>
            <person name="Kolliker R."/>
            <person name="Studer B."/>
        </authorList>
    </citation>
    <scope>NUCLEOTIDE SEQUENCE</scope>
    <source>
        <strain evidence="2">02402/16</strain>
        <tissue evidence="2">Leaf</tissue>
    </source>
</reference>
<dbReference type="AlphaFoldDB" id="A0AAD8T6B7"/>
<feature type="region of interest" description="Disordered" evidence="1">
    <location>
        <begin position="1"/>
        <end position="25"/>
    </location>
</feature>
<proteinExistence type="predicted"/>